<feature type="signal peptide" evidence="2">
    <location>
        <begin position="1"/>
        <end position="19"/>
    </location>
</feature>
<organism evidence="3 4">
    <name type="scientific">Chitinimonas taiwanensis DSM 18899</name>
    <dbReference type="NCBI Taxonomy" id="1121279"/>
    <lineage>
        <taxon>Bacteria</taxon>
        <taxon>Pseudomonadati</taxon>
        <taxon>Pseudomonadota</taxon>
        <taxon>Betaproteobacteria</taxon>
        <taxon>Neisseriales</taxon>
        <taxon>Chitinibacteraceae</taxon>
        <taxon>Chitinimonas</taxon>
    </lineage>
</organism>
<dbReference type="InterPro" id="IPR019734">
    <property type="entry name" value="TPR_rpt"/>
</dbReference>
<dbReference type="InterPro" id="IPR011990">
    <property type="entry name" value="TPR-like_helical_dom_sf"/>
</dbReference>
<keyword evidence="2" id="KW-0732">Signal</keyword>
<reference evidence="3 4" key="1">
    <citation type="submission" date="2016-11" db="EMBL/GenBank/DDBJ databases">
        <authorList>
            <person name="Jaros S."/>
            <person name="Januszkiewicz K."/>
            <person name="Wedrychowicz H."/>
        </authorList>
    </citation>
    <scope>NUCLEOTIDE SEQUENCE [LARGE SCALE GENOMIC DNA]</scope>
    <source>
        <strain evidence="3 4">DSM 18899</strain>
    </source>
</reference>
<dbReference type="PANTHER" id="PTHR12558">
    <property type="entry name" value="CELL DIVISION CYCLE 16,23,27"/>
    <property type="match status" value="1"/>
</dbReference>
<dbReference type="Pfam" id="PF13181">
    <property type="entry name" value="TPR_8"/>
    <property type="match status" value="1"/>
</dbReference>
<evidence type="ECO:0000313" key="4">
    <source>
        <dbReference type="Proteomes" id="UP000186513"/>
    </source>
</evidence>
<dbReference type="Proteomes" id="UP000186513">
    <property type="component" value="Unassembled WGS sequence"/>
</dbReference>
<feature type="repeat" description="TPR" evidence="1">
    <location>
        <begin position="65"/>
        <end position="98"/>
    </location>
</feature>
<evidence type="ECO:0000313" key="3">
    <source>
        <dbReference type="EMBL" id="SFZ72630.1"/>
    </source>
</evidence>
<sequence length="249" mass="27466">MKLSLIAPLLLVLSLPALAAENDADRSSQVPRLRTELAAGYYARGQYGVALQEVDKALAADSSYAPAYYVQGLVYMDLQEFDTADKSFRRAVSLDPTEPNANHNYGWFLCNKRKAYKESIPYFLAALKNPLYNTPEKSQQQAGLCALKAGDTAAAATYLRQADRAQPDNPQTLYGLALLSYQRGDFEAARNMLSRQARLGQGGAEELWLNLRVENKLGNTDNVAGFGKELKTRFPDSEEARLLAAGQFD</sequence>
<keyword evidence="1" id="KW-0802">TPR repeat</keyword>
<dbReference type="InterPro" id="IPR013360">
    <property type="entry name" value="Pilus_4_PilW"/>
</dbReference>
<dbReference type="EMBL" id="FPKR01000002">
    <property type="protein sequence ID" value="SFZ72630.1"/>
    <property type="molecule type" value="Genomic_DNA"/>
</dbReference>
<dbReference type="PROSITE" id="PS50005">
    <property type="entry name" value="TPR"/>
    <property type="match status" value="1"/>
</dbReference>
<dbReference type="SMART" id="SM00028">
    <property type="entry name" value="TPR"/>
    <property type="match status" value="4"/>
</dbReference>
<dbReference type="SUPFAM" id="SSF48452">
    <property type="entry name" value="TPR-like"/>
    <property type="match status" value="1"/>
</dbReference>
<dbReference type="Gene3D" id="1.25.40.10">
    <property type="entry name" value="Tetratricopeptide repeat domain"/>
    <property type="match status" value="1"/>
</dbReference>
<dbReference type="NCBIfam" id="TIGR02521">
    <property type="entry name" value="type_IV_pilW"/>
    <property type="match status" value="1"/>
</dbReference>
<dbReference type="AlphaFoldDB" id="A0A1K2H7M9"/>
<dbReference type="PROSITE" id="PS50293">
    <property type="entry name" value="TPR_REGION"/>
    <property type="match status" value="1"/>
</dbReference>
<dbReference type="RefSeq" id="WP_084658112.1">
    <property type="nucleotide sequence ID" value="NZ_FPKR01000002.1"/>
</dbReference>
<dbReference type="PANTHER" id="PTHR12558:SF13">
    <property type="entry name" value="CELL DIVISION CYCLE PROTEIN 27 HOMOLOG"/>
    <property type="match status" value="1"/>
</dbReference>
<dbReference type="STRING" id="1121279.SAMN02745887_00680"/>
<keyword evidence="4" id="KW-1185">Reference proteome</keyword>
<protein>
    <submittedName>
        <fullName evidence="3">Type IV pilus assembly protein PilF</fullName>
    </submittedName>
</protein>
<dbReference type="Pfam" id="PF14559">
    <property type="entry name" value="TPR_19"/>
    <property type="match status" value="1"/>
</dbReference>
<accession>A0A1K2H7M9</accession>
<name>A0A1K2H7M9_9NEIS</name>
<evidence type="ECO:0000256" key="1">
    <source>
        <dbReference type="PROSITE-ProRule" id="PRU00339"/>
    </source>
</evidence>
<evidence type="ECO:0000256" key="2">
    <source>
        <dbReference type="SAM" id="SignalP"/>
    </source>
</evidence>
<dbReference type="OrthoDB" id="9814042at2"/>
<gene>
    <name evidence="3" type="ORF">SAMN02745887_00680</name>
</gene>
<feature type="chain" id="PRO_5012453520" evidence="2">
    <location>
        <begin position="20"/>
        <end position="249"/>
    </location>
</feature>
<proteinExistence type="predicted"/>